<feature type="domain" description="(S)-ureidoglycine aminohydrolase cupin" evidence="1">
    <location>
        <begin position="69"/>
        <end position="146"/>
    </location>
</feature>
<dbReference type="EMBL" id="HBIP01017302">
    <property type="protein sequence ID" value="CAE0495106.1"/>
    <property type="molecule type" value="Transcribed_RNA"/>
</dbReference>
<accession>A0A7S3VMK9</accession>
<dbReference type="SUPFAM" id="SSF51182">
    <property type="entry name" value="RmlC-like cupins"/>
    <property type="match status" value="1"/>
</dbReference>
<sequence>MAHKPFLAGKNLQACTTTRCPVPLRASRRDGLATGLGLALGTVYRTPTALAAANKPIFVDSNPSEDFLKSEGVKQWGTWGCGVEKFPWTWSVDEKAYILEGEVYITPNEGEPGAGQPVYVKKGDYCVFPGGMSCTWDVKKPINKHFNM</sequence>
<proteinExistence type="predicted"/>
<organism evidence="2">
    <name type="scientific">Dunaliella tertiolecta</name>
    <name type="common">Green alga</name>
    <dbReference type="NCBI Taxonomy" id="3047"/>
    <lineage>
        <taxon>Eukaryota</taxon>
        <taxon>Viridiplantae</taxon>
        <taxon>Chlorophyta</taxon>
        <taxon>core chlorophytes</taxon>
        <taxon>Chlorophyceae</taxon>
        <taxon>CS clade</taxon>
        <taxon>Chlamydomonadales</taxon>
        <taxon>Dunaliellaceae</taxon>
        <taxon>Dunaliella</taxon>
    </lineage>
</organism>
<gene>
    <name evidence="2" type="ORF">DTER00134_LOCUS10179</name>
</gene>
<reference evidence="2" key="1">
    <citation type="submission" date="2021-01" db="EMBL/GenBank/DDBJ databases">
        <authorList>
            <person name="Corre E."/>
            <person name="Pelletier E."/>
            <person name="Niang G."/>
            <person name="Scheremetjew M."/>
            <person name="Finn R."/>
            <person name="Kale V."/>
            <person name="Holt S."/>
            <person name="Cochrane G."/>
            <person name="Meng A."/>
            <person name="Brown T."/>
            <person name="Cohen L."/>
        </authorList>
    </citation>
    <scope>NUCLEOTIDE SEQUENCE</scope>
    <source>
        <strain evidence="2">CCMP1320</strain>
    </source>
</reference>
<dbReference type="AlphaFoldDB" id="A0A7S3VMK9"/>
<dbReference type="CDD" id="cd02227">
    <property type="entry name" value="cupin_TM1112-like"/>
    <property type="match status" value="1"/>
</dbReference>
<dbReference type="Pfam" id="PF05899">
    <property type="entry name" value="Cupin_3"/>
    <property type="match status" value="1"/>
</dbReference>
<name>A0A7S3VMK9_DUNTE</name>
<evidence type="ECO:0000313" key="2">
    <source>
        <dbReference type="EMBL" id="CAE0495106.1"/>
    </source>
</evidence>
<dbReference type="PANTHER" id="PTHR33271">
    <property type="entry name" value="OS04G0445200 PROTEIN"/>
    <property type="match status" value="1"/>
</dbReference>
<evidence type="ECO:0000259" key="1">
    <source>
        <dbReference type="Pfam" id="PF05899"/>
    </source>
</evidence>
<dbReference type="Gene3D" id="2.60.120.10">
    <property type="entry name" value="Jelly Rolls"/>
    <property type="match status" value="1"/>
</dbReference>
<dbReference type="InterPro" id="IPR008579">
    <property type="entry name" value="UGlyAH_Cupin_dom"/>
</dbReference>
<dbReference type="InterPro" id="IPR014710">
    <property type="entry name" value="RmlC-like_jellyroll"/>
</dbReference>
<protein>
    <recommendedName>
        <fullName evidence="1">(S)-ureidoglycine aminohydrolase cupin domain-containing protein</fullName>
    </recommendedName>
</protein>
<dbReference type="InterPro" id="IPR011051">
    <property type="entry name" value="RmlC_Cupin_sf"/>
</dbReference>
<dbReference type="PANTHER" id="PTHR33271:SF22">
    <property type="entry name" value="OS04G0445200 PROTEIN"/>
    <property type="match status" value="1"/>
</dbReference>